<reference evidence="1" key="1">
    <citation type="journal article" date="2021" name="Nat. Microbiol.">
        <title>Cocultivation of an ultrasmall environmental parasitic bacterium with lytic ability against bacteria associated with wastewater foams.</title>
        <authorList>
            <person name="Batinovic S."/>
            <person name="Rose J.J.A."/>
            <person name="Ratcliffe J."/>
            <person name="Seviour R.J."/>
            <person name="Petrovski S."/>
        </authorList>
    </citation>
    <scope>NUCLEOTIDE SEQUENCE</scope>
    <source>
        <strain evidence="1">CON44</strain>
    </source>
</reference>
<dbReference type="AlphaFoldDB" id="A0A857LSG6"/>
<name>A0A857LSG6_9ACTN</name>
<protein>
    <submittedName>
        <fullName evidence="1">Uncharacterized protein</fullName>
    </submittedName>
</protein>
<proteinExistence type="predicted"/>
<organism evidence="1">
    <name type="scientific">Gordonia amarae</name>
    <dbReference type="NCBI Taxonomy" id="36821"/>
    <lineage>
        <taxon>Bacteria</taxon>
        <taxon>Bacillati</taxon>
        <taxon>Actinomycetota</taxon>
        <taxon>Actinomycetes</taxon>
        <taxon>Mycobacteriales</taxon>
        <taxon>Gordoniaceae</taxon>
        <taxon>Gordonia</taxon>
    </lineage>
</organism>
<accession>A0A857LSG6</accession>
<dbReference type="EMBL" id="CP045810">
    <property type="protein sequence ID" value="QHN41515.1"/>
    <property type="molecule type" value="Genomic_DNA"/>
</dbReference>
<dbReference type="RefSeq" id="WP_005183890.1">
    <property type="nucleotide sequence ID" value="NZ_CP045804.1"/>
</dbReference>
<sequence length="55" mass="6329">MTDDDEDLIDILWLSRGESIDVDATISDILDDNAWTDPVPAYEDLVRMWPNHPDL</sequence>
<evidence type="ECO:0000313" key="1">
    <source>
        <dbReference type="EMBL" id="QHN41515.1"/>
    </source>
</evidence>
<gene>
    <name evidence="1" type="ORF">GII30_22225</name>
</gene>